<dbReference type="EMBL" id="MU118207">
    <property type="protein sequence ID" value="KAF9643565.1"/>
    <property type="molecule type" value="Genomic_DNA"/>
</dbReference>
<proteinExistence type="predicted"/>
<dbReference type="Proteomes" id="UP000886501">
    <property type="component" value="Unassembled WGS sequence"/>
</dbReference>
<name>A0ACB6Z1F4_THEGA</name>
<evidence type="ECO:0000313" key="1">
    <source>
        <dbReference type="EMBL" id="KAF9643565.1"/>
    </source>
</evidence>
<gene>
    <name evidence="1" type="ORF">BDM02DRAFT_3132344</name>
</gene>
<organism evidence="1 2">
    <name type="scientific">Thelephora ganbajun</name>
    <name type="common">Ganba fungus</name>
    <dbReference type="NCBI Taxonomy" id="370292"/>
    <lineage>
        <taxon>Eukaryota</taxon>
        <taxon>Fungi</taxon>
        <taxon>Dikarya</taxon>
        <taxon>Basidiomycota</taxon>
        <taxon>Agaricomycotina</taxon>
        <taxon>Agaricomycetes</taxon>
        <taxon>Thelephorales</taxon>
        <taxon>Thelephoraceae</taxon>
        <taxon>Thelephora</taxon>
    </lineage>
</organism>
<accession>A0ACB6Z1F4</accession>
<evidence type="ECO:0000313" key="2">
    <source>
        <dbReference type="Proteomes" id="UP000886501"/>
    </source>
</evidence>
<protein>
    <submittedName>
        <fullName evidence="1">Uncharacterized protein</fullName>
    </submittedName>
</protein>
<reference evidence="1" key="1">
    <citation type="submission" date="2019-10" db="EMBL/GenBank/DDBJ databases">
        <authorList>
            <consortium name="DOE Joint Genome Institute"/>
            <person name="Kuo A."/>
            <person name="Miyauchi S."/>
            <person name="Kiss E."/>
            <person name="Drula E."/>
            <person name="Kohler A."/>
            <person name="Sanchez-Garcia M."/>
            <person name="Andreopoulos B."/>
            <person name="Barry K.W."/>
            <person name="Bonito G."/>
            <person name="Buee M."/>
            <person name="Carver A."/>
            <person name="Chen C."/>
            <person name="Cichocki N."/>
            <person name="Clum A."/>
            <person name="Culley D."/>
            <person name="Crous P.W."/>
            <person name="Fauchery L."/>
            <person name="Girlanda M."/>
            <person name="Hayes R."/>
            <person name="Keri Z."/>
            <person name="Labutti K."/>
            <person name="Lipzen A."/>
            <person name="Lombard V."/>
            <person name="Magnuson J."/>
            <person name="Maillard F."/>
            <person name="Morin E."/>
            <person name="Murat C."/>
            <person name="Nolan M."/>
            <person name="Ohm R."/>
            <person name="Pangilinan J."/>
            <person name="Pereira M."/>
            <person name="Perotto S."/>
            <person name="Peter M."/>
            <person name="Riley R."/>
            <person name="Sitrit Y."/>
            <person name="Stielow B."/>
            <person name="Szollosi G."/>
            <person name="Zifcakova L."/>
            <person name="Stursova M."/>
            <person name="Spatafora J.W."/>
            <person name="Tedersoo L."/>
            <person name="Vaario L.-M."/>
            <person name="Yamada A."/>
            <person name="Yan M."/>
            <person name="Wang P."/>
            <person name="Xu J."/>
            <person name="Bruns T."/>
            <person name="Baldrian P."/>
            <person name="Vilgalys R."/>
            <person name="Henrissat B."/>
            <person name="Grigoriev I.V."/>
            <person name="Hibbett D."/>
            <person name="Nagy L.G."/>
            <person name="Martin F.M."/>
        </authorList>
    </citation>
    <scope>NUCLEOTIDE SEQUENCE</scope>
    <source>
        <strain evidence="1">P2</strain>
    </source>
</reference>
<reference evidence="1" key="2">
    <citation type="journal article" date="2020" name="Nat. Commun.">
        <title>Large-scale genome sequencing of mycorrhizal fungi provides insights into the early evolution of symbiotic traits.</title>
        <authorList>
            <person name="Miyauchi S."/>
            <person name="Kiss E."/>
            <person name="Kuo A."/>
            <person name="Drula E."/>
            <person name="Kohler A."/>
            <person name="Sanchez-Garcia M."/>
            <person name="Morin E."/>
            <person name="Andreopoulos B."/>
            <person name="Barry K.W."/>
            <person name="Bonito G."/>
            <person name="Buee M."/>
            <person name="Carver A."/>
            <person name="Chen C."/>
            <person name="Cichocki N."/>
            <person name="Clum A."/>
            <person name="Culley D."/>
            <person name="Crous P.W."/>
            <person name="Fauchery L."/>
            <person name="Girlanda M."/>
            <person name="Hayes R.D."/>
            <person name="Keri Z."/>
            <person name="LaButti K."/>
            <person name="Lipzen A."/>
            <person name="Lombard V."/>
            <person name="Magnuson J."/>
            <person name="Maillard F."/>
            <person name="Murat C."/>
            <person name="Nolan M."/>
            <person name="Ohm R.A."/>
            <person name="Pangilinan J."/>
            <person name="Pereira M.F."/>
            <person name="Perotto S."/>
            <person name="Peter M."/>
            <person name="Pfister S."/>
            <person name="Riley R."/>
            <person name="Sitrit Y."/>
            <person name="Stielow J.B."/>
            <person name="Szollosi G."/>
            <person name="Zifcakova L."/>
            <person name="Stursova M."/>
            <person name="Spatafora J.W."/>
            <person name="Tedersoo L."/>
            <person name="Vaario L.M."/>
            <person name="Yamada A."/>
            <person name="Yan M."/>
            <person name="Wang P."/>
            <person name="Xu J."/>
            <person name="Bruns T."/>
            <person name="Baldrian P."/>
            <person name="Vilgalys R."/>
            <person name="Dunand C."/>
            <person name="Henrissat B."/>
            <person name="Grigoriev I.V."/>
            <person name="Hibbett D."/>
            <person name="Nagy L.G."/>
            <person name="Martin F.M."/>
        </authorList>
    </citation>
    <scope>NUCLEOTIDE SEQUENCE</scope>
    <source>
        <strain evidence="1">P2</strain>
    </source>
</reference>
<keyword evidence="2" id="KW-1185">Reference proteome</keyword>
<sequence length="401" mass="44208">MTRLACRWLCLSNFLFVSGSLAAILALSRASCIDVDDPRGNGPRRKQKWQRVANPHRSRNAEIVTPSDGKIPRPSPKSTYRLADKYSIPALKTPALNHIRTCASVNKKIDNFVEGDLEHAAEMLPALWEIANKDGNITGPSKTTPAMSVFRFCLNPQVMRECLFYMIRPHKSRAPPTGAYNKAKQLNELVKYLKGRNPLTHNLEGDVNVENDCEGDSPGVKNETPKAKKEDRTRAVLVAGSFSVRDLVRSAQIARRYIRENTVAVAPPPCSPKSICILANLVRLISIGCLGNDVNASNRARNPAPLRQCLWDIENEMSLDNVVDKVLSRITAGQEKITEMQCELLVSSFKGPRAVALVKENIGRISDGSSSQCGNALKLGLKKAFELKRKKRQSSGTGVVL</sequence>
<comment type="caution">
    <text evidence="1">The sequence shown here is derived from an EMBL/GenBank/DDBJ whole genome shotgun (WGS) entry which is preliminary data.</text>
</comment>